<evidence type="ECO:0000313" key="2">
    <source>
        <dbReference type="EMBL" id="CAF1310998.1"/>
    </source>
</evidence>
<name>A0A819WLJ0_9BILA</name>
<comment type="caution">
    <text evidence="3">The sequence shown here is derived from an EMBL/GenBank/DDBJ whole genome shotgun (WGS) entry which is preliminary data.</text>
</comment>
<dbReference type="Proteomes" id="UP000663836">
    <property type="component" value="Unassembled WGS sequence"/>
</dbReference>
<gene>
    <name evidence="3" type="ORF">FNK824_LOCUS32432</name>
    <name evidence="4" type="ORF">JBS370_LOCUS32800</name>
    <name evidence="2" type="ORF">SEV965_LOCUS26793</name>
</gene>
<proteinExistence type="predicted"/>
<evidence type="ECO:0000256" key="1">
    <source>
        <dbReference type="SAM" id="MobiDB-lite"/>
    </source>
</evidence>
<dbReference type="EMBL" id="CAJOBD010008956">
    <property type="protein sequence ID" value="CAF4124882.1"/>
    <property type="molecule type" value="Genomic_DNA"/>
</dbReference>
<evidence type="ECO:0000313" key="4">
    <source>
        <dbReference type="EMBL" id="CAF4124882.1"/>
    </source>
</evidence>
<accession>A0A819WLJ0</accession>
<dbReference type="Proteomes" id="UP000663874">
    <property type="component" value="Unassembled WGS sequence"/>
</dbReference>
<sequence>MNNRIRTQKKVYTPTTSAPEPECYLCRIIETGECMIVHRSSIKRIYDDTAEIMVYDRRIEATIEYRGTRDECRRVWEKKEEGQKSNNVDEANDSEGEKDANDDEQIVHLKSLSTSNSLIKSRTPQQKRIPLDPLVKIHHRSSALNSATKKTIDDIQTHIQGTLSFINYPLDLNNFNLIDLSSFRESGQDQKFDDVIYKGINLTRIRGKNIGDYGRQVLHEIFSHEELISSILPPGGSQYARKPLDFEKFEFLHDAMRSKYRIAGDRYDEFYSKLVRPKLADFLADERKRDRKSK</sequence>
<dbReference type="Proteomes" id="UP000663889">
    <property type="component" value="Unassembled WGS sequence"/>
</dbReference>
<dbReference type="AlphaFoldDB" id="A0A819WLJ0"/>
<protein>
    <submittedName>
        <fullName evidence="3">Uncharacterized protein</fullName>
    </submittedName>
</protein>
<evidence type="ECO:0000313" key="3">
    <source>
        <dbReference type="EMBL" id="CAF4123920.1"/>
    </source>
</evidence>
<dbReference type="EMBL" id="CAJOBE010011119">
    <property type="protein sequence ID" value="CAF4123920.1"/>
    <property type="molecule type" value="Genomic_DNA"/>
</dbReference>
<organism evidence="3 5">
    <name type="scientific">Rotaria sordida</name>
    <dbReference type="NCBI Taxonomy" id="392033"/>
    <lineage>
        <taxon>Eukaryota</taxon>
        <taxon>Metazoa</taxon>
        <taxon>Spiralia</taxon>
        <taxon>Gnathifera</taxon>
        <taxon>Rotifera</taxon>
        <taxon>Eurotatoria</taxon>
        <taxon>Bdelloidea</taxon>
        <taxon>Philodinida</taxon>
        <taxon>Philodinidae</taxon>
        <taxon>Rotaria</taxon>
    </lineage>
</organism>
<reference evidence="3" key="1">
    <citation type="submission" date="2021-02" db="EMBL/GenBank/DDBJ databases">
        <authorList>
            <person name="Nowell W R."/>
        </authorList>
    </citation>
    <scope>NUCLEOTIDE SEQUENCE</scope>
</reference>
<feature type="compositionally biased region" description="Acidic residues" evidence="1">
    <location>
        <begin position="90"/>
        <end position="104"/>
    </location>
</feature>
<evidence type="ECO:0000313" key="5">
    <source>
        <dbReference type="Proteomes" id="UP000663874"/>
    </source>
</evidence>
<feature type="region of interest" description="Disordered" evidence="1">
    <location>
        <begin position="78"/>
        <end position="104"/>
    </location>
</feature>
<dbReference type="EMBL" id="CAJNOU010002319">
    <property type="protein sequence ID" value="CAF1310998.1"/>
    <property type="molecule type" value="Genomic_DNA"/>
</dbReference>